<keyword evidence="2" id="KW-1185">Reference proteome</keyword>
<dbReference type="EMBL" id="CAJVRL010000035">
    <property type="protein sequence ID" value="CAG8950163.1"/>
    <property type="molecule type" value="Genomic_DNA"/>
</dbReference>
<gene>
    <name evidence="1" type="ORF">HYFRA_00008400</name>
</gene>
<proteinExistence type="predicted"/>
<evidence type="ECO:0000313" key="1">
    <source>
        <dbReference type="EMBL" id="CAG8950163.1"/>
    </source>
</evidence>
<dbReference type="Proteomes" id="UP000696280">
    <property type="component" value="Unassembled WGS sequence"/>
</dbReference>
<organism evidence="1 2">
    <name type="scientific">Hymenoscyphus fraxineus</name>
    <dbReference type="NCBI Taxonomy" id="746836"/>
    <lineage>
        <taxon>Eukaryota</taxon>
        <taxon>Fungi</taxon>
        <taxon>Dikarya</taxon>
        <taxon>Ascomycota</taxon>
        <taxon>Pezizomycotina</taxon>
        <taxon>Leotiomycetes</taxon>
        <taxon>Helotiales</taxon>
        <taxon>Helotiaceae</taxon>
        <taxon>Hymenoscyphus</taxon>
    </lineage>
</organism>
<dbReference type="Gene3D" id="3.30.70.100">
    <property type="match status" value="1"/>
</dbReference>
<sequence length="193" mass="21447">MKGMKGHKIEDPTILVWLIDWASMEHQKRFTESEQYPGFLEKMGEVFDINSKDGIIINYTPAVLAPVTEIAFCSLPDTAGEKERKRFDDATVQIGRDVRSVGGAVGSGVSWVLQTSPKLKPKNPQGREGEQESLALVALFGYDSIETHMRWREAPEHKLATEIMSGLSQEIGLRDFEVAGGGMWHVGFRGRGV</sequence>
<reference evidence="1" key="1">
    <citation type="submission" date="2021-07" db="EMBL/GenBank/DDBJ databases">
        <authorList>
            <person name="Durling M."/>
        </authorList>
    </citation>
    <scope>NUCLEOTIDE SEQUENCE</scope>
</reference>
<dbReference type="AlphaFoldDB" id="A0A9N9KNF4"/>
<dbReference type="OrthoDB" id="3830579at2759"/>
<evidence type="ECO:0008006" key="3">
    <source>
        <dbReference type="Google" id="ProtNLM"/>
    </source>
</evidence>
<accession>A0A9N9KNF4</accession>
<evidence type="ECO:0000313" key="2">
    <source>
        <dbReference type="Proteomes" id="UP000696280"/>
    </source>
</evidence>
<name>A0A9N9KNF4_9HELO</name>
<protein>
    <recommendedName>
        <fullName evidence="3">ABM domain-containing protein</fullName>
    </recommendedName>
</protein>
<comment type="caution">
    <text evidence="1">The sequence shown here is derived from an EMBL/GenBank/DDBJ whole genome shotgun (WGS) entry which is preliminary data.</text>
</comment>